<organism evidence="13 14">
    <name type="scientific">Acaryochloris marina (strain MBIC 11017)</name>
    <dbReference type="NCBI Taxonomy" id="329726"/>
    <lineage>
        <taxon>Bacteria</taxon>
        <taxon>Bacillati</taxon>
        <taxon>Cyanobacteriota</taxon>
        <taxon>Cyanophyceae</taxon>
        <taxon>Acaryochloridales</taxon>
        <taxon>Acaryochloridaceae</taxon>
        <taxon>Acaryochloris</taxon>
    </lineage>
</organism>
<keyword evidence="5 9" id="KW-0227">DNA damage</keyword>
<name>B0C985_ACAM1</name>
<proteinExistence type="inferred from homology"/>
<evidence type="ECO:0000256" key="7">
    <source>
        <dbReference type="ARBA" id="ARBA00023204"/>
    </source>
</evidence>
<keyword evidence="4" id="KW-0547">Nucleotide-binding</keyword>
<dbReference type="GO" id="GO:0043590">
    <property type="term" value="C:bacterial nucleoid"/>
    <property type="evidence" value="ECO:0007669"/>
    <property type="project" value="TreeGrafter"/>
</dbReference>
<evidence type="ECO:0000313" key="13">
    <source>
        <dbReference type="EMBL" id="ABW27766.1"/>
    </source>
</evidence>
<dbReference type="STRING" id="329726.AM1_2766"/>
<evidence type="ECO:0000256" key="5">
    <source>
        <dbReference type="ARBA" id="ARBA00022763"/>
    </source>
</evidence>
<evidence type="ECO:0000256" key="10">
    <source>
        <dbReference type="SAM" id="Coils"/>
    </source>
</evidence>
<dbReference type="NCBIfam" id="TIGR00634">
    <property type="entry name" value="recN"/>
    <property type="match status" value="1"/>
</dbReference>
<dbReference type="OrthoDB" id="9806954at2"/>
<dbReference type="GO" id="GO:0006310">
    <property type="term" value="P:DNA recombination"/>
    <property type="evidence" value="ECO:0007669"/>
    <property type="project" value="InterPro"/>
</dbReference>
<keyword evidence="10" id="KW-0175">Coiled coil</keyword>
<dbReference type="Pfam" id="PF02463">
    <property type="entry name" value="SMC_N"/>
    <property type="match status" value="1"/>
</dbReference>
<dbReference type="KEGG" id="amr:AM1_2766"/>
<dbReference type="PANTHER" id="PTHR11059:SF0">
    <property type="entry name" value="DNA REPAIR PROTEIN RECN"/>
    <property type="match status" value="1"/>
</dbReference>
<sequence>MLLSLRIENFALIDTLDLTFTDGLNVLTGETGAGKSILLDAIDLILGGKALSSMLRTGESRTLLEASFSLTPNLNTWLADTDIDPLDDLLVCSREISTQNTLRSRFRVNGVVVNKQQVAQLREQLIEVTAQGQAVQLGRADRQRQCLDGFGGEPLLKQRQQVTKAFARWQNITTELNTFRQNEQQRLQNIDLLRYQLQELDAANLSDPNEQTNLEQELQRLSHSVELEQQSYQVYQLLYEQDQGDACGDLLGQAESVLIDMSQYDSQLEPILELVQQALTQVQEAGSLINAYGNTVETDPEQLQSVEARLMELKQICRKYGPSLEDAIAHHQTIQSQYADLTGEGQSLEELEQTAAEYKAKLQQACAKLTALRQKAAQQLESRILQELKPLALDKVQFQVGLQSISPTQHGADQIQFLFSANPGEALQPLSESASGGEMSRFLLALKACFSQGEGVGTLIFDEIDAGVSGHVAQAIATKLYHLSQNHQVLCVTHQPMIAAMADAHFQVQKQVVMQGAKSARTKTAERTVVQVTSLDDQQRRQELAEIAGGQTTQQALTFVDSLLQQAGQVRQSYANGKTATQSKKAKKRAVNSA</sequence>
<accession>B0C985</accession>
<dbReference type="EMBL" id="CP000828">
    <property type="protein sequence ID" value="ABW27766.1"/>
    <property type="molecule type" value="Genomic_DNA"/>
</dbReference>
<evidence type="ECO:0000256" key="6">
    <source>
        <dbReference type="ARBA" id="ARBA00022840"/>
    </source>
</evidence>
<feature type="domain" description="RecF/RecN/SMC N-terminal" evidence="12">
    <location>
        <begin position="2"/>
        <end position="511"/>
    </location>
</feature>
<dbReference type="FunFam" id="3.40.50.300:FF:000356">
    <property type="entry name" value="DNA repair protein RecN"/>
    <property type="match status" value="1"/>
</dbReference>
<dbReference type="PANTHER" id="PTHR11059">
    <property type="entry name" value="DNA REPAIR PROTEIN RECN"/>
    <property type="match status" value="1"/>
</dbReference>
<dbReference type="RefSeq" id="WP_012163213.1">
    <property type="nucleotide sequence ID" value="NC_009925.1"/>
</dbReference>
<comment type="similarity">
    <text evidence="2 9">Belongs to the RecN family.</text>
</comment>
<protein>
    <recommendedName>
        <fullName evidence="3 9">DNA repair protein RecN</fullName>
    </recommendedName>
    <alternativeName>
        <fullName evidence="8 9">Recombination protein N</fullName>
    </alternativeName>
</protein>
<gene>
    <name evidence="13" type="primary">recN</name>
    <name evidence="13" type="ordered locus">AM1_2766</name>
</gene>
<reference evidence="13 14" key="1">
    <citation type="journal article" date="2008" name="Proc. Natl. Acad. Sci. U.S.A.">
        <title>Niche adaptation and genome expansion in the chlorophyll d-producing cyanobacterium Acaryochloris marina.</title>
        <authorList>
            <person name="Swingley W.D."/>
            <person name="Chen M."/>
            <person name="Cheung P.C."/>
            <person name="Conrad A.L."/>
            <person name="Dejesa L.C."/>
            <person name="Hao J."/>
            <person name="Honchak B.M."/>
            <person name="Karbach L.E."/>
            <person name="Kurdoglu A."/>
            <person name="Lahiri S."/>
            <person name="Mastrian S.D."/>
            <person name="Miyashita H."/>
            <person name="Page L."/>
            <person name="Ramakrishna P."/>
            <person name="Satoh S."/>
            <person name="Sattley W.M."/>
            <person name="Shimada Y."/>
            <person name="Taylor H.L."/>
            <person name="Tomo T."/>
            <person name="Tsuchiya T."/>
            <person name="Wang Z.T."/>
            <person name="Raymond J."/>
            <person name="Mimuro M."/>
            <person name="Blankenship R.E."/>
            <person name="Touchman J.W."/>
        </authorList>
    </citation>
    <scope>NUCLEOTIDE SEQUENCE [LARGE SCALE GENOMIC DNA]</scope>
    <source>
        <strain evidence="14">MBIC 11017</strain>
    </source>
</reference>
<evidence type="ECO:0000256" key="9">
    <source>
        <dbReference type="PIRNR" id="PIRNR003128"/>
    </source>
</evidence>
<evidence type="ECO:0000256" key="2">
    <source>
        <dbReference type="ARBA" id="ARBA00009441"/>
    </source>
</evidence>
<keyword evidence="6" id="KW-0067">ATP-binding</keyword>
<dbReference type="GO" id="GO:0006281">
    <property type="term" value="P:DNA repair"/>
    <property type="evidence" value="ECO:0007669"/>
    <property type="project" value="UniProtKB-KW"/>
</dbReference>
<feature type="compositionally biased region" description="Basic residues" evidence="11">
    <location>
        <begin position="584"/>
        <end position="594"/>
    </location>
</feature>
<dbReference type="eggNOG" id="COG0497">
    <property type="taxonomic scope" value="Bacteria"/>
</dbReference>
<dbReference type="Proteomes" id="UP000000268">
    <property type="component" value="Chromosome"/>
</dbReference>
<keyword evidence="7 9" id="KW-0234">DNA repair</keyword>
<evidence type="ECO:0000313" key="14">
    <source>
        <dbReference type="Proteomes" id="UP000000268"/>
    </source>
</evidence>
<dbReference type="InterPro" id="IPR004604">
    <property type="entry name" value="DNA_recomb/repair_RecN"/>
</dbReference>
<dbReference type="InterPro" id="IPR003395">
    <property type="entry name" value="RecF/RecN/SMC_N"/>
</dbReference>
<dbReference type="GO" id="GO:0005524">
    <property type="term" value="F:ATP binding"/>
    <property type="evidence" value="ECO:0007669"/>
    <property type="project" value="UniProtKB-KW"/>
</dbReference>
<dbReference type="AlphaFoldDB" id="B0C985"/>
<dbReference type="CDD" id="cd03241">
    <property type="entry name" value="ABC_RecN"/>
    <property type="match status" value="2"/>
</dbReference>
<dbReference type="Gene3D" id="3.40.50.300">
    <property type="entry name" value="P-loop containing nucleotide triphosphate hydrolases"/>
    <property type="match status" value="2"/>
</dbReference>
<evidence type="ECO:0000256" key="4">
    <source>
        <dbReference type="ARBA" id="ARBA00022741"/>
    </source>
</evidence>
<evidence type="ECO:0000256" key="8">
    <source>
        <dbReference type="ARBA" id="ARBA00033408"/>
    </source>
</evidence>
<evidence type="ECO:0000259" key="12">
    <source>
        <dbReference type="Pfam" id="PF02463"/>
    </source>
</evidence>
<dbReference type="InterPro" id="IPR027417">
    <property type="entry name" value="P-loop_NTPase"/>
</dbReference>
<evidence type="ECO:0000256" key="3">
    <source>
        <dbReference type="ARBA" id="ARBA00021315"/>
    </source>
</evidence>
<evidence type="ECO:0000256" key="1">
    <source>
        <dbReference type="ARBA" id="ARBA00003618"/>
    </source>
</evidence>
<feature type="coiled-coil region" evidence="10">
    <location>
        <begin position="341"/>
        <end position="379"/>
    </location>
</feature>
<comment type="function">
    <text evidence="1 9">May be involved in recombinational repair of damaged DNA.</text>
</comment>
<dbReference type="SUPFAM" id="SSF52540">
    <property type="entry name" value="P-loop containing nucleoside triphosphate hydrolases"/>
    <property type="match status" value="1"/>
</dbReference>
<keyword evidence="14" id="KW-1185">Reference proteome</keyword>
<feature type="compositionally biased region" description="Polar residues" evidence="11">
    <location>
        <begin position="574"/>
        <end position="583"/>
    </location>
</feature>
<dbReference type="PIRSF" id="PIRSF003128">
    <property type="entry name" value="RecN"/>
    <property type="match status" value="1"/>
</dbReference>
<feature type="region of interest" description="Disordered" evidence="11">
    <location>
        <begin position="574"/>
        <end position="594"/>
    </location>
</feature>
<dbReference type="GO" id="GO:0009432">
    <property type="term" value="P:SOS response"/>
    <property type="evidence" value="ECO:0007669"/>
    <property type="project" value="TreeGrafter"/>
</dbReference>
<dbReference type="HOGENOM" id="CLU_018297_3_1_3"/>
<evidence type="ECO:0000256" key="11">
    <source>
        <dbReference type="SAM" id="MobiDB-lite"/>
    </source>
</evidence>